<dbReference type="OrthoDB" id="1745136at2759"/>
<dbReference type="AlphaFoldDB" id="A0A371I846"/>
<organism evidence="1 2">
    <name type="scientific">Mucuna pruriens</name>
    <name type="common">Velvet bean</name>
    <name type="synonym">Dolichos pruriens</name>
    <dbReference type="NCBI Taxonomy" id="157652"/>
    <lineage>
        <taxon>Eukaryota</taxon>
        <taxon>Viridiplantae</taxon>
        <taxon>Streptophyta</taxon>
        <taxon>Embryophyta</taxon>
        <taxon>Tracheophyta</taxon>
        <taxon>Spermatophyta</taxon>
        <taxon>Magnoliopsida</taxon>
        <taxon>eudicotyledons</taxon>
        <taxon>Gunneridae</taxon>
        <taxon>Pentapetalae</taxon>
        <taxon>rosids</taxon>
        <taxon>fabids</taxon>
        <taxon>Fabales</taxon>
        <taxon>Fabaceae</taxon>
        <taxon>Papilionoideae</taxon>
        <taxon>50 kb inversion clade</taxon>
        <taxon>NPAAA clade</taxon>
        <taxon>indigoferoid/millettioid clade</taxon>
        <taxon>Phaseoleae</taxon>
        <taxon>Mucuna</taxon>
    </lineage>
</organism>
<protein>
    <submittedName>
        <fullName evidence="1">Uncharacterized protein</fullName>
    </submittedName>
</protein>
<reference evidence="1" key="1">
    <citation type="submission" date="2018-05" db="EMBL/GenBank/DDBJ databases">
        <title>Draft genome of Mucuna pruriens seed.</title>
        <authorList>
            <person name="Nnadi N.E."/>
            <person name="Vos R."/>
            <person name="Hasami M.H."/>
            <person name="Devisetty U.K."/>
            <person name="Aguiy J.C."/>
        </authorList>
    </citation>
    <scope>NUCLEOTIDE SEQUENCE [LARGE SCALE GENOMIC DNA]</scope>
    <source>
        <strain evidence="1">JCA_2017</strain>
    </source>
</reference>
<evidence type="ECO:0000313" key="2">
    <source>
        <dbReference type="Proteomes" id="UP000257109"/>
    </source>
</evidence>
<evidence type="ECO:0000313" key="1">
    <source>
        <dbReference type="EMBL" id="RDY11188.1"/>
    </source>
</evidence>
<name>A0A371I846_MUCPR</name>
<dbReference type="Proteomes" id="UP000257109">
    <property type="component" value="Unassembled WGS sequence"/>
</dbReference>
<sequence length="126" mass="14602">MDMYIFEKDKLGTENTIVKSYLINFVDPYLISNFIWFPTTKQMKIVSTLFWIALMTNLTKFVVMCCKPSHFQLLSIELAYAHVRREDIHQTVMLGCLTSEIFPFIVTKGVGSLQPSRTLQLSKDEL</sequence>
<keyword evidence="2" id="KW-1185">Reference proteome</keyword>
<comment type="caution">
    <text evidence="1">The sequence shown here is derived from an EMBL/GenBank/DDBJ whole genome shotgun (WGS) entry which is preliminary data.</text>
</comment>
<dbReference type="EMBL" id="QJKJ01000692">
    <property type="protein sequence ID" value="RDY11188.1"/>
    <property type="molecule type" value="Genomic_DNA"/>
</dbReference>
<proteinExistence type="predicted"/>
<gene>
    <name evidence="1" type="ORF">CR513_04176</name>
</gene>
<accession>A0A371I846</accession>
<feature type="non-terminal residue" evidence="1">
    <location>
        <position position="1"/>
    </location>
</feature>